<feature type="binding site" evidence="10">
    <location>
        <position position="26"/>
    </location>
    <ligand>
        <name>Zn(2+)</name>
        <dbReference type="ChEBI" id="CHEBI:29105"/>
    </ligand>
</feature>
<proteinExistence type="inferred from homology"/>
<feature type="active site" description="Charge relay system" evidence="9">
    <location>
        <position position="72"/>
    </location>
</feature>
<dbReference type="GO" id="GO:0008616">
    <property type="term" value="P:tRNA queuosine(34) biosynthetic process"/>
    <property type="evidence" value="ECO:0007669"/>
    <property type="project" value="UniProtKB-KW"/>
</dbReference>
<dbReference type="EMBL" id="AMFJ01034177">
    <property type="protein sequence ID" value="EKD30035.1"/>
    <property type="molecule type" value="Genomic_DNA"/>
</dbReference>
<evidence type="ECO:0000256" key="9">
    <source>
        <dbReference type="PIRSR" id="PIRSR006113-1"/>
    </source>
</evidence>
<evidence type="ECO:0000256" key="8">
    <source>
        <dbReference type="PIRNR" id="PIRNR006113"/>
    </source>
</evidence>
<dbReference type="AlphaFoldDB" id="K1XI73"/>
<dbReference type="UniPathway" id="UPA00391"/>
<comment type="caution">
    <text evidence="11">The sequence shown here is derived from an EMBL/GenBank/DDBJ whole genome shotgun (WGS) entry which is preliminary data.</text>
</comment>
<dbReference type="GO" id="GO:0070497">
    <property type="term" value="F:6-carboxytetrahydropterin synthase activity"/>
    <property type="evidence" value="ECO:0007669"/>
    <property type="project" value="UniProtKB-EC"/>
</dbReference>
<evidence type="ECO:0000256" key="3">
    <source>
        <dbReference type="ARBA" id="ARBA00018141"/>
    </source>
</evidence>
<comment type="cofactor">
    <cofactor evidence="8 10">
        <name>Zn(2+)</name>
        <dbReference type="ChEBI" id="CHEBI:29105"/>
    </cofactor>
    <text evidence="8 10">Binds 1 zinc ion per subunit.</text>
</comment>
<reference evidence="11" key="1">
    <citation type="journal article" date="2012" name="Science">
        <title>Fermentation, hydrogen, and sulfur metabolism in multiple uncultivated bacterial phyla.</title>
        <authorList>
            <person name="Wrighton K.C."/>
            <person name="Thomas B.C."/>
            <person name="Sharon I."/>
            <person name="Miller C.S."/>
            <person name="Castelle C.J."/>
            <person name="VerBerkmoes N.C."/>
            <person name="Wilkins M.J."/>
            <person name="Hettich R.L."/>
            <person name="Lipton M.S."/>
            <person name="Williams K.H."/>
            <person name="Long P.E."/>
            <person name="Banfield J.F."/>
        </authorList>
    </citation>
    <scope>NUCLEOTIDE SEQUENCE [LARGE SCALE GENOMIC DNA]</scope>
</reference>
<keyword evidence="4 8" id="KW-0479">Metal-binding</keyword>
<dbReference type="SUPFAM" id="SSF55620">
    <property type="entry name" value="Tetrahydrobiopterin biosynthesis enzymes-like"/>
    <property type="match status" value="1"/>
</dbReference>
<dbReference type="Gene3D" id="3.30.479.10">
    <property type="entry name" value="6-pyruvoyl tetrahydropterin synthase/QueD"/>
    <property type="match status" value="1"/>
</dbReference>
<comment type="pathway">
    <text evidence="1 8">Purine metabolism; 7-cyano-7-deazaguanine biosynthesis.</text>
</comment>
<dbReference type="PIRSF" id="PIRSF006113">
    <property type="entry name" value="PTP_synth"/>
    <property type="match status" value="1"/>
</dbReference>
<protein>
    <recommendedName>
        <fullName evidence="3 8">6-carboxy-5,6,7,8-tetrahydropterin synthase</fullName>
        <ecNumber evidence="8">4.-.-.-</ecNumber>
    </recommendedName>
</protein>
<evidence type="ECO:0000256" key="2">
    <source>
        <dbReference type="ARBA" id="ARBA00008900"/>
    </source>
</evidence>
<keyword evidence="6 8" id="KW-0456">Lyase</keyword>
<dbReference type="PANTHER" id="PTHR12589:SF7">
    <property type="entry name" value="6-PYRUVOYL TETRAHYDROBIOPTERIN SYNTHASE"/>
    <property type="match status" value="1"/>
</dbReference>
<sequence>MQITRIIEWDMGHRIPNHTSQCRNIHGHRYRAEITVEGDIIEDTWASDEGMVIDFGDIKKIIKTFIDGELDHGYMGCRGDVVLDLIRKESFKYTEVDFIPTAENIAKWIFDRLAPEFDGVYGKVLKLRSIKLYETPNNYVTYEG</sequence>
<comment type="similarity">
    <text evidence="2 8">Belongs to the PTPS family. QueD subfamily.</text>
</comment>
<feature type="binding site" evidence="10">
    <location>
        <position position="28"/>
    </location>
    <ligand>
        <name>Zn(2+)</name>
        <dbReference type="ChEBI" id="CHEBI:29105"/>
    </ligand>
</feature>
<dbReference type="PANTHER" id="PTHR12589">
    <property type="entry name" value="PYRUVOYL TETRAHYDROBIOPTERIN SYNTHASE"/>
    <property type="match status" value="1"/>
</dbReference>
<keyword evidence="5 8" id="KW-0862">Zinc</keyword>
<evidence type="ECO:0000256" key="6">
    <source>
        <dbReference type="ARBA" id="ARBA00023239"/>
    </source>
</evidence>
<accession>K1XI73</accession>
<dbReference type="InterPro" id="IPR007115">
    <property type="entry name" value="6-PTP_synth/QueD"/>
</dbReference>
<dbReference type="EC" id="4.-.-.-" evidence="8"/>
<evidence type="ECO:0000256" key="4">
    <source>
        <dbReference type="ARBA" id="ARBA00022723"/>
    </source>
</evidence>
<dbReference type="GO" id="GO:0046872">
    <property type="term" value="F:metal ion binding"/>
    <property type="evidence" value="ECO:0007669"/>
    <property type="project" value="UniProtKB-KW"/>
</dbReference>
<gene>
    <name evidence="11" type="ORF">ACD_78C00177G0003</name>
</gene>
<dbReference type="Pfam" id="PF01242">
    <property type="entry name" value="PTPS"/>
    <property type="match status" value="1"/>
</dbReference>
<feature type="active site" description="Charge relay system" evidence="9">
    <location>
        <position position="134"/>
    </location>
</feature>
<evidence type="ECO:0000256" key="5">
    <source>
        <dbReference type="ARBA" id="ARBA00022833"/>
    </source>
</evidence>
<evidence type="ECO:0000313" key="11">
    <source>
        <dbReference type="EMBL" id="EKD30035.1"/>
    </source>
</evidence>
<keyword evidence="8" id="KW-0671">Queuosine biosynthesis</keyword>
<dbReference type="InterPro" id="IPR038418">
    <property type="entry name" value="6-PTP_synth/QueD_sf"/>
</dbReference>
<feature type="active site" description="Proton acceptor" evidence="9">
    <location>
        <position position="22"/>
    </location>
</feature>
<comment type="catalytic activity">
    <reaction evidence="7 8">
        <text>7,8-dihydroneopterin 3'-triphosphate + H2O = 6-carboxy-5,6,7,8-tetrahydropterin + triphosphate + acetaldehyde + 2 H(+)</text>
        <dbReference type="Rhea" id="RHEA:27966"/>
        <dbReference type="ChEBI" id="CHEBI:15343"/>
        <dbReference type="ChEBI" id="CHEBI:15377"/>
        <dbReference type="ChEBI" id="CHEBI:15378"/>
        <dbReference type="ChEBI" id="CHEBI:18036"/>
        <dbReference type="ChEBI" id="CHEBI:58462"/>
        <dbReference type="ChEBI" id="CHEBI:61032"/>
        <dbReference type="EC" id="4.1.2.50"/>
    </reaction>
</comment>
<evidence type="ECO:0000256" key="10">
    <source>
        <dbReference type="PIRSR" id="PIRSR006113-2"/>
    </source>
</evidence>
<name>K1XI73_9BACT</name>
<evidence type="ECO:0000256" key="1">
    <source>
        <dbReference type="ARBA" id="ARBA00005061"/>
    </source>
</evidence>
<feature type="binding site" evidence="10">
    <location>
        <position position="13"/>
    </location>
    <ligand>
        <name>Zn(2+)</name>
        <dbReference type="ChEBI" id="CHEBI:29105"/>
    </ligand>
</feature>
<evidence type="ECO:0000256" key="7">
    <source>
        <dbReference type="ARBA" id="ARBA00048807"/>
    </source>
</evidence>
<organism evidence="11">
    <name type="scientific">uncultured bacterium</name>
    <name type="common">gcode 4</name>
    <dbReference type="NCBI Taxonomy" id="1234023"/>
    <lineage>
        <taxon>Bacteria</taxon>
        <taxon>environmental samples</taxon>
    </lineage>
</organism>